<keyword evidence="2" id="KW-1185">Reference proteome</keyword>
<evidence type="ECO:0000313" key="1">
    <source>
        <dbReference type="EMBL" id="GBP23495.1"/>
    </source>
</evidence>
<dbReference type="OrthoDB" id="5376140at2759"/>
<gene>
    <name evidence="1" type="ORF">EVAR_12775_1</name>
</gene>
<comment type="caution">
    <text evidence="1">The sequence shown here is derived from an EMBL/GenBank/DDBJ whole genome shotgun (WGS) entry which is preliminary data.</text>
</comment>
<evidence type="ECO:0000313" key="2">
    <source>
        <dbReference type="Proteomes" id="UP000299102"/>
    </source>
</evidence>
<dbReference type="EMBL" id="BGZK01000151">
    <property type="protein sequence ID" value="GBP23495.1"/>
    <property type="molecule type" value="Genomic_DNA"/>
</dbReference>
<dbReference type="PANTHER" id="PTHR33480:SF1">
    <property type="entry name" value="TYR RECOMBINASE DOMAIN-CONTAINING PROTEIN"/>
    <property type="match status" value="1"/>
</dbReference>
<protein>
    <submittedName>
        <fullName evidence="1">Uncharacterized protein</fullName>
    </submittedName>
</protein>
<proteinExistence type="predicted"/>
<sequence>MSNCEPVQKARAACLPDWRSGSDPTCCAGVEYSESDPFSADDECDDYIPSEEENEIENHDDIFCEDSTNCIAPSTSKDEANPTTVKLQSQGTDCNNVPQREIIQNNTGLDSCQPEEDIMLPTTEEQQSQENYMKVHREDHFISVTSRKMRELAKLLIETQKKKPEIKTFFDALKPQNYDTLVAATKVVAKYDENTDRYCSPTYAMNISTTIKQCCNIAIKRILKTESSVKAAEMQADLRVLVQLIESSWKFDVSSNAADDLNLKKWNKVTIVPLASDLKLLKDHLCIAAQNASAQLTQEGNSQNTAAYNELLETVFCRALLLNRRRPGELQRLLLSTYVENEHNDYQYEEFDRTLTAAEKILVKRFKRIVIRGKRSRGVPVLFSTDVQQDLDLLISLRSKYIDANNKFLFAKPSSMTNLCGYKVLQKHVKLSGAKNPEAISSTKLRKHLATLTQLFNMTENDIEQLSNFMGHTTEVHRRNYRLPDDIFQTAKISKLLILMEDGKADAYKGKSLDEINIDMEENLEGEGVDTEDVLNFAETQMTLPESETVMAKDMPYNTPQDPGNPQSENATSAYQPLADVSNTSRSTKNKRVLVPWTAEQKNVVISHFKTHIRAKKAPKRHEADALKALHPELLHNKDWLKIKVFVQNNYKNN</sequence>
<reference evidence="1 2" key="1">
    <citation type="journal article" date="2019" name="Commun. Biol.">
        <title>The bagworm genome reveals a unique fibroin gene that provides high tensile strength.</title>
        <authorList>
            <person name="Kono N."/>
            <person name="Nakamura H."/>
            <person name="Ohtoshi R."/>
            <person name="Tomita M."/>
            <person name="Numata K."/>
            <person name="Arakawa K."/>
        </authorList>
    </citation>
    <scope>NUCLEOTIDE SEQUENCE [LARGE SCALE GENOMIC DNA]</scope>
</reference>
<dbReference type="PANTHER" id="PTHR33480">
    <property type="entry name" value="SET DOMAIN-CONTAINING PROTEIN-RELATED"/>
    <property type="match status" value="1"/>
</dbReference>
<name>A0A4C1UAQ1_EUMVA</name>
<dbReference type="Proteomes" id="UP000299102">
    <property type="component" value="Unassembled WGS sequence"/>
</dbReference>
<accession>A0A4C1UAQ1</accession>
<dbReference type="AlphaFoldDB" id="A0A4C1UAQ1"/>
<organism evidence="1 2">
    <name type="scientific">Eumeta variegata</name>
    <name type="common">Bagworm moth</name>
    <name type="synonym">Eumeta japonica</name>
    <dbReference type="NCBI Taxonomy" id="151549"/>
    <lineage>
        <taxon>Eukaryota</taxon>
        <taxon>Metazoa</taxon>
        <taxon>Ecdysozoa</taxon>
        <taxon>Arthropoda</taxon>
        <taxon>Hexapoda</taxon>
        <taxon>Insecta</taxon>
        <taxon>Pterygota</taxon>
        <taxon>Neoptera</taxon>
        <taxon>Endopterygota</taxon>
        <taxon>Lepidoptera</taxon>
        <taxon>Glossata</taxon>
        <taxon>Ditrysia</taxon>
        <taxon>Tineoidea</taxon>
        <taxon>Psychidae</taxon>
        <taxon>Oiketicinae</taxon>
        <taxon>Eumeta</taxon>
    </lineage>
</organism>